<keyword evidence="3 10" id="KW-0813">Transport</keyword>
<dbReference type="GO" id="GO:0016471">
    <property type="term" value="C:vacuolar proton-transporting V-type ATPase complex"/>
    <property type="evidence" value="ECO:0007669"/>
    <property type="project" value="TreeGrafter"/>
</dbReference>
<dbReference type="eggNOG" id="arCOG04138">
    <property type="taxonomic scope" value="Archaea"/>
</dbReference>
<organism evidence="12 13">
    <name type="scientific">Caldisphaera lagunensis (strain DSM 15908 / JCM 11604 / ANMR 0165 / IC-154)</name>
    <dbReference type="NCBI Taxonomy" id="1056495"/>
    <lineage>
        <taxon>Archaea</taxon>
        <taxon>Thermoproteota</taxon>
        <taxon>Thermoprotei</taxon>
        <taxon>Acidilobales</taxon>
        <taxon>Caldisphaeraceae</taxon>
        <taxon>Caldisphaera</taxon>
    </lineage>
</organism>
<dbReference type="GO" id="GO:0033179">
    <property type="term" value="C:proton-transporting V-type ATPase, V0 domain"/>
    <property type="evidence" value="ECO:0007669"/>
    <property type="project" value="InterPro"/>
</dbReference>
<keyword evidence="4 10" id="KW-0812">Transmembrane</keyword>
<protein>
    <recommendedName>
        <fullName evidence="9 10">A-type ATP synthase subunit I</fullName>
    </recommendedName>
</protein>
<dbReference type="InterPro" id="IPR002490">
    <property type="entry name" value="V-ATPase_116kDa_su"/>
</dbReference>
<comment type="similarity">
    <text evidence="2 10">Belongs to the V-ATPase 116 kDa subunit family.</text>
</comment>
<evidence type="ECO:0000256" key="4">
    <source>
        <dbReference type="ARBA" id="ARBA00022692"/>
    </source>
</evidence>
<dbReference type="Gene3D" id="3.30.70.2170">
    <property type="match status" value="1"/>
</dbReference>
<dbReference type="RefSeq" id="WP_015232823.1">
    <property type="nucleotide sequence ID" value="NC_019791.1"/>
</dbReference>
<dbReference type="EMBL" id="CP003378">
    <property type="protein sequence ID" value="AFZ70926.1"/>
    <property type="molecule type" value="Genomic_DNA"/>
</dbReference>
<dbReference type="HOGENOM" id="CLU_025558_0_0_2"/>
<sequence length="681" mass="76445">MLIANRVEEVVIAVPNSVYDRVVASLATSGIFHIEPPTKELTKYSMKIYRSASALSSERKARLEGFFKAINKDPEIISGINIKISNWVDFLNEIINQNKDLEVFFEKNISNLNEIRNKVNDLLELKKLIGFISYLDVDIKKAHESKLISFSIGIIPEDMIEYAKNAAKDVILAYEKTQENYYTIAIAGNNDNVKKTYNDLIKLGFTAISIPSEFNGNPSKAYKEIEEEIKKLNEQIDNILKSLMEKYNNLKEYYTKIYVINEIFKILNNTASSETTSFIHGFVDAKDSKKLRNLIKNSTDDRYLIYSLGIKRGQREIPTKMSVPKAFKPFESIIKMYGIPNSNEIIPTIFMAITMPIIFGLMFPDIGHGLLVVLFALFFLVPRSKDLGKVALILGIVGMITGFLAAEFFGPLPAQAIHLEEFWRSLGFQSAPIESPVDISISGGSQQLMLKLFYLSMDISFWIGAFMLIFGTLLGIINSYLKRDFEDLYGEKLPLFLLFLSAGSPFLIYFNATQAGSTIKQALFGLGKGGPMEAFIFYGAIISLIWILLGKAIYRAIEGEGFKLNPIESFIGLFESMILVLGNSISFLRILGLSLAHSGLMVGFTILYFVIDPVGIKNPVLFIAAVIVYILGNLLTAGLEGIVAFAHDLRLHFYEWFNKFYTGNGVPFNPIQLPNVTITFI</sequence>
<evidence type="ECO:0000313" key="13">
    <source>
        <dbReference type="Proteomes" id="UP000010469"/>
    </source>
</evidence>
<evidence type="ECO:0000256" key="7">
    <source>
        <dbReference type="ARBA" id="ARBA00023136"/>
    </source>
</evidence>
<feature type="transmembrane region" description="Helical" evidence="10">
    <location>
        <begin position="532"/>
        <end position="549"/>
    </location>
</feature>
<evidence type="ECO:0000256" key="11">
    <source>
        <dbReference type="SAM" id="Coils"/>
    </source>
</evidence>
<dbReference type="Proteomes" id="UP000010469">
    <property type="component" value="Chromosome"/>
</dbReference>
<keyword evidence="7 10" id="KW-0472">Membrane</keyword>
<name>L0AAL8_CALLD</name>
<keyword evidence="11" id="KW-0175">Coiled coil</keyword>
<dbReference type="FunCoup" id="L0AAL8">
    <property type="interactions" value="66"/>
</dbReference>
<reference evidence="13" key="1">
    <citation type="submission" date="2012-03" db="EMBL/GenBank/DDBJ databases">
        <title>Complete genome of Caldisphaera lagunensis DSM 15908.</title>
        <authorList>
            <person name="Lucas S."/>
            <person name="Copeland A."/>
            <person name="Lapidus A."/>
            <person name="Glavina del Rio T."/>
            <person name="Dalin E."/>
            <person name="Tice H."/>
            <person name="Bruce D."/>
            <person name="Goodwin L."/>
            <person name="Pitluck S."/>
            <person name="Peters L."/>
            <person name="Mikhailova N."/>
            <person name="Teshima H."/>
            <person name="Kyrpides N."/>
            <person name="Mavromatis K."/>
            <person name="Ivanova N."/>
            <person name="Brettin T."/>
            <person name="Detter J.C."/>
            <person name="Han C."/>
            <person name="Larimer F."/>
            <person name="Land M."/>
            <person name="Hauser L."/>
            <person name="Markowitz V."/>
            <person name="Cheng J.-F."/>
            <person name="Hugenholtz P."/>
            <person name="Woyke T."/>
            <person name="Wu D."/>
            <person name="Spring S."/>
            <person name="Schroeder M."/>
            <person name="Brambilla E."/>
            <person name="Klenk H.-P."/>
            <person name="Eisen J.A."/>
        </authorList>
    </citation>
    <scope>NUCLEOTIDE SEQUENCE [LARGE SCALE GENOMIC DNA]</scope>
    <source>
        <strain evidence="13">DSM 15908 / JCM 11604 / IC-154</strain>
    </source>
</reference>
<gene>
    <name evidence="12" type="ordered locus">Calag_1207</name>
</gene>
<comment type="function">
    <text evidence="8">Component of the A-type ATP synthase that produces ATP from ADP in the presence of a proton gradient across the membrane.</text>
</comment>
<keyword evidence="6 10" id="KW-0406">Ion transport</keyword>
<evidence type="ECO:0000256" key="6">
    <source>
        <dbReference type="ARBA" id="ARBA00023065"/>
    </source>
</evidence>
<evidence type="ECO:0000256" key="5">
    <source>
        <dbReference type="ARBA" id="ARBA00022989"/>
    </source>
</evidence>
<proteinExistence type="inferred from homology"/>
<evidence type="ECO:0000256" key="3">
    <source>
        <dbReference type="ARBA" id="ARBA00022448"/>
    </source>
</evidence>
<dbReference type="KEGG" id="clg:Calag_1207"/>
<evidence type="ECO:0000256" key="2">
    <source>
        <dbReference type="ARBA" id="ARBA00009904"/>
    </source>
</evidence>
<dbReference type="STRING" id="1056495.Calag_1207"/>
<accession>L0AAL8</accession>
<dbReference type="GO" id="GO:0007035">
    <property type="term" value="P:vacuolar acidification"/>
    <property type="evidence" value="ECO:0007669"/>
    <property type="project" value="TreeGrafter"/>
</dbReference>
<dbReference type="PANTHER" id="PTHR11629">
    <property type="entry name" value="VACUOLAR PROTON ATPASES"/>
    <property type="match status" value="1"/>
</dbReference>
<feature type="transmembrane region" description="Helical" evidence="10">
    <location>
        <begin position="493"/>
        <end position="512"/>
    </location>
</feature>
<evidence type="ECO:0000256" key="10">
    <source>
        <dbReference type="RuleBase" id="RU361189"/>
    </source>
</evidence>
<comment type="subcellular location">
    <subcellularLocation>
        <location evidence="1">Membrane</location>
        <topology evidence="1">Multi-pass membrane protein</topology>
    </subcellularLocation>
</comment>
<dbReference type="GO" id="GO:0046961">
    <property type="term" value="F:proton-transporting ATPase activity, rotational mechanism"/>
    <property type="evidence" value="ECO:0007669"/>
    <property type="project" value="InterPro"/>
</dbReference>
<evidence type="ECO:0000256" key="1">
    <source>
        <dbReference type="ARBA" id="ARBA00004141"/>
    </source>
</evidence>
<feature type="transmembrane region" description="Helical" evidence="10">
    <location>
        <begin position="620"/>
        <end position="646"/>
    </location>
</feature>
<feature type="transmembrane region" description="Helical" evidence="10">
    <location>
        <begin position="349"/>
        <end position="378"/>
    </location>
</feature>
<keyword evidence="13" id="KW-1185">Reference proteome</keyword>
<dbReference type="GeneID" id="14212467"/>
<dbReference type="Gene3D" id="3.30.70.2750">
    <property type="match status" value="1"/>
</dbReference>
<dbReference type="Pfam" id="PF01496">
    <property type="entry name" value="V_ATPase_I"/>
    <property type="match status" value="2"/>
</dbReference>
<dbReference type="AlphaFoldDB" id="L0AAL8"/>
<feature type="transmembrane region" description="Helical" evidence="10">
    <location>
        <begin position="459"/>
        <end position="481"/>
    </location>
</feature>
<evidence type="ECO:0000313" key="12">
    <source>
        <dbReference type="EMBL" id="AFZ70926.1"/>
    </source>
</evidence>
<feature type="transmembrane region" description="Helical" evidence="10">
    <location>
        <begin position="390"/>
        <end position="409"/>
    </location>
</feature>
<keyword evidence="5 10" id="KW-1133">Transmembrane helix</keyword>
<evidence type="ECO:0000256" key="9">
    <source>
        <dbReference type="ARBA" id="ARBA00068671"/>
    </source>
</evidence>
<dbReference type="OrthoDB" id="85892at2157"/>
<dbReference type="PANTHER" id="PTHR11629:SF63">
    <property type="entry name" value="V-TYPE PROTON ATPASE SUBUNIT A"/>
    <property type="match status" value="1"/>
</dbReference>
<feature type="transmembrane region" description="Helical" evidence="10">
    <location>
        <begin position="594"/>
        <end position="611"/>
    </location>
</feature>
<evidence type="ECO:0000256" key="8">
    <source>
        <dbReference type="ARBA" id="ARBA00059506"/>
    </source>
</evidence>
<dbReference type="Gene3D" id="1.20.1460.20">
    <property type="match status" value="1"/>
</dbReference>
<feature type="coiled-coil region" evidence="11">
    <location>
        <begin position="222"/>
        <end position="253"/>
    </location>
</feature>
<dbReference type="GO" id="GO:0051117">
    <property type="term" value="F:ATPase binding"/>
    <property type="evidence" value="ECO:0007669"/>
    <property type="project" value="TreeGrafter"/>
</dbReference>
<dbReference type="InParanoid" id="L0AAL8"/>